<accession>A0ABX1G0V4</accession>
<evidence type="ECO:0000313" key="1">
    <source>
        <dbReference type="EMBL" id="NKG19320.1"/>
    </source>
</evidence>
<dbReference type="Proteomes" id="UP000746595">
    <property type="component" value="Unassembled WGS sequence"/>
</dbReference>
<comment type="caution">
    <text evidence="1">The sequence shown here is derived from an EMBL/GenBank/DDBJ whole genome shotgun (WGS) entry which is preliminary data.</text>
</comment>
<sequence length="196" mass="21243">MKTTSTALTSIPGTPKTLALGITAIVATLALSSCSALGIESKYDKRTSHDFTTGAEGKEKGTLPLWVPDEASDIKEMVRTTGNERILRLDYSGALPETCTKISVAGKPSVNELTAGLNHEEPRDANGLADMVQQQYQIPLLSADWWPTGQESRATHLCGKWWVSTVGEKVYAFAPEEKSIAEHVLTEQANIQQAEK</sequence>
<proteinExistence type="predicted"/>
<dbReference type="PROSITE" id="PS51257">
    <property type="entry name" value="PROKAR_LIPOPROTEIN"/>
    <property type="match status" value="1"/>
</dbReference>
<name>A0ABX1G0V4_9MICC</name>
<evidence type="ECO:0008006" key="3">
    <source>
        <dbReference type="Google" id="ProtNLM"/>
    </source>
</evidence>
<reference evidence="1 2" key="1">
    <citation type="submission" date="2020-04" db="EMBL/GenBank/DDBJ databases">
        <title>Paeniglutamicibacter sp. ANT13_2, a novel actinomycete isolated from sediment in Antarctica.</title>
        <authorList>
            <person name="Sakdapetsiri C."/>
            <person name="Pinyakong O."/>
        </authorList>
    </citation>
    <scope>NUCLEOTIDE SEQUENCE [LARGE SCALE GENOMIC DNA]</scope>
    <source>
        <strain evidence="1 2">ANT13_2</strain>
    </source>
</reference>
<keyword evidence="2" id="KW-1185">Reference proteome</keyword>
<organism evidence="1 2">
    <name type="scientific">Paeniglutamicibacter terrestris</name>
    <dbReference type="NCBI Taxonomy" id="2723403"/>
    <lineage>
        <taxon>Bacteria</taxon>
        <taxon>Bacillati</taxon>
        <taxon>Actinomycetota</taxon>
        <taxon>Actinomycetes</taxon>
        <taxon>Micrococcales</taxon>
        <taxon>Micrococcaceae</taxon>
        <taxon>Paeniglutamicibacter</taxon>
    </lineage>
</organism>
<dbReference type="EMBL" id="JAAWVT010000001">
    <property type="protein sequence ID" value="NKG19320.1"/>
    <property type="molecule type" value="Genomic_DNA"/>
</dbReference>
<gene>
    <name evidence="1" type="ORF">HED64_01200</name>
</gene>
<evidence type="ECO:0000313" key="2">
    <source>
        <dbReference type="Proteomes" id="UP000746595"/>
    </source>
</evidence>
<dbReference type="RefSeq" id="WP_168150303.1">
    <property type="nucleotide sequence ID" value="NZ_JAAWVT010000001.1"/>
</dbReference>
<protein>
    <recommendedName>
        <fullName evidence="3">Lipoprotein</fullName>
    </recommendedName>
</protein>